<dbReference type="CDD" id="cd06133">
    <property type="entry name" value="ERI-1_3'hExo_like"/>
    <property type="match status" value="1"/>
</dbReference>
<name>A0AAD0PWX3_PSEAV</name>
<evidence type="ECO:0000313" key="5">
    <source>
        <dbReference type="EMBL" id="AXH60252.1"/>
    </source>
</evidence>
<dbReference type="PANTHER" id="PTHR23044:SF61">
    <property type="entry name" value="3'-5' EXORIBONUCLEASE 1-RELATED"/>
    <property type="match status" value="1"/>
</dbReference>
<evidence type="ECO:0000313" key="6">
    <source>
        <dbReference type="Proteomes" id="UP000006426"/>
    </source>
</evidence>
<dbReference type="PANTHER" id="PTHR23044">
    <property type="entry name" value="3'-5' EXONUCLEASE ERI1-RELATED"/>
    <property type="match status" value="1"/>
</dbReference>
<accession>A0AAD0PWX3</accession>
<dbReference type="AlphaFoldDB" id="A0AAD0PWX3"/>
<feature type="domain" description="Exonuclease" evidence="4">
    <location>
        <begin position="22"/>
        <end position="217"/>
    </location>
</feature>
<dbReference type="Gene3D" id="3.30.420.10">
    <property type="entry name" value="Ribonuclease H-like superfamily/Ribonuclease H"/>
    <property type="match status" value="1"/>
</dbReference>
<dbReference type="GO" id="GO:0006259">
    <property type="term" value="P:DNA metabolic process"/>
    <property type="evidence" value="ECO:0007669"/>
    <property type="project" value="UniProtKB-ARBA"/>
</dbReference>
<keyword evidence="3 5" id="KW-0269">Exonuclease</keyword>
<proteinExistence type="predicted"/>
<keyword evidence="1" id="KW-0540">Nuclease</keyword>
<dbReference type="SUPFAM" id="SSF53098">
    <property type="entry name" value="Ribonuclease H-like"/>
    <property type="match status" value="1"/>
</dbReference>
<keyword evidence="2" id="KW-0378">Hydrolase</keyword>
<dbReference type="InterPro" id="IPR047201">
    <property type="entry name" value="ERI-1_3'hExo-like"/>
</dbReference>
<evidence type="ECO:0000256" key="1">
    <source>
        <dbReference type="ARBA" id="ARBA00022722"/>
    </source>
</evidence>
<geneLocation type="plasmid" evidence="6">
    <name>pmppla107</name>
</geneLocation>
<dbReference type="InterPro" id="IPR051274">
    <property type="entry name" value="3-5_Exoribonuclease"/>
</dbReference>
<evidence type="ECO:0000259" key="4">
    <source>
        <dbReference type="SMART" id="SM00479"/>
    </source>
</evidence>
<gene>
    <name evidence="5" type="ORF">PLA107_034260</name>
</gene>
<reference evidence="5 6" key="1">
    <citation type="journal article" date="2011" name="PLoS Pathog.">
        <title>Dynamic evolution of pathogenicity revealed by sequencing and comparative genomics of 19 Pseudomonas syringae isolates.</title>
        <authorList>
            <person name="Baltrus D.A."/>
            <person name="Nishimura M.T."/>
            <person name="Romanchuk A."/>
            <person name="Chang J.H."/>
            <person name="Mukhtar M.S."/>
            <person name="Cherkis K."/>
            <person name="Roach J."/>
            <person name="Grant S.R."/>
            <person name="Jones C.D."/>
            <person name="Dangl J.L."/>
        </authorList>
    </citation>
    <scope>NUCLEOTIDE SEQUENCE [LARGE SCALE GENOMIC DNA]</scope>
    <source>
        <strain evidence="5 6">M301315</strain>
    </source>
</reference>
<dbReference type="Pfam" id="PF00929">
    <property type="entry name" value="RNase_T"/>
    <property type="match status" value="1"/>
</dbReference>
<dbReference type="GO" id="GO:0000175">
    <property type="term" value="F:3'-5'-RNA exonuclease activity"/>
    <property type="evidence" value="ECO:0007669"/>
    <property type="project" value="InterPro"/>
</dbReference>
<dbReference type="InterPro" id="IPR012337">
    <property type="entry name" value="RNaseH-like_sf"/>
</dbReference>
<protein>
    <submittedName>
        <fullName evidence="5">Exonuclease</fullName>
    </submittedName>
</protein>
<evidence type="ECO:0000256" key="3">
    <source>
        <dbReference type="ARBA" id="ARBA00022839"/>
    </source>
</evidence>
<sequence>MNRIRKPQKMTELMGLMEPYRYLLCVDLEATCNEIPEGLSDEEARSYPGAVPVDEMETIEVGAVVVDTWNQDSVVAEFCSFVKPVLHPQLTPFCVNLTTITQSDVDQAEDYCSVSKALEGFLEPFRADGIMWGSWGSYDLKQLEQDAARHRCKAMLSDLEHTNLKKWHWKALNCRAMGLKNAVLDLGLDWVGTYHRGIDDARNVASVVRKLRSEYLALQAEK</sequence>
<organism evidence="5 6">
    <name type="scientific">Pseudomonas amygdali pv. lachrymans str. M301315</name>
    <dbReference type="NCBI Taxonomy" id="629260"/>
    <lineage>
        <taxon>Bacteria</taxon>
        <taxon>Pseudomonadati</taxon>
        <taxon>Pseudomonadota</taxon>
        <taxon>Gammaproteobacteria</taxon>
        <taxon>Pseudomonadales</taxon>
        <taxon>Pseudomonadaceae</taxon>
        <taxon>Pseudomonas</taxon>
        <taxon>Pseudomonas amygdali</taxon>
    </lineage>
</organism>
<dbReference type="InterPro" id="IPR036397">
    <property type="entry name" value="RNaseH_sf"/>
</dbReference>
<dbReference type="Proteomes" id="UP000006426">
    <property type="component" value="Plasmid pmppla107"/>
</dbReference>
<evidence type="ECO:0000256" key="2">
    <source>
        <dbReference type="ARBA" id="ARBA00022801"/>
    </source>
</evidence>
<dbReference type="EMBL" id="CP031226">
    <property type="protein sequence ID" value="AXH60252.1"/>
    <property type="molecule type" value="Genomic_DNA"/>
</dbReference>
<keyword evidence="5" id="KW-0614">Plasmid</keyword>
<dbReference type="InterPro" id="IPR013520">
    <property type="entry name" value="Ribonucl_H"/>
</dbReference>
<dbReference type="GO" id="GO:0003676">
    <property type="term" value="F:nucleic acid binding"/>
    <property type="evidence" value="ECO:0007669"/>
    <property type="project" value="InterPro"/>
</dbReference>
<dbReference type="SMART" id="SM00479">
    <property type="entry name" value="EXOIII"/>
    <property type="match status" value="1"/>
</dbReference>